<dbReference type="InterPro" id="IPR017595">
    <property type="entry name" value="OHCU_decarboxylase-2"/>
</dbReference>
<dbReference type="PANTHER" id="PTHR43466:SF1">
    <property type="entry name" value="2-OXO-4-HYDROXY-4-CARBOXY-5-UREIDOIMIDAZOLINE DECARBOXYLASE-RELATED"/>
    <property type="match status" value="1"/>
</dbReference>
<evidence type="ECO:0000256" key="2">
    <source>
        <dbReference type="ARBA" id="ARBA00004754"/>
    </source>
</evidence>
<evidence type="ECO:0000256" key="5">
    <source>
        <dbReference type="ARBA" id="ARBA00022793"/>
    </source>
</evidence>
<evidence type="ECO:0000313" key="9">
    <source>
        <dbReference type="Proteomes" id="UP000245507"/>
    </source>
</evidence>
<dbReference type="NCBIfam" id="TIGR03180">
    <property type="entry name" value="UraD_2"/>
    <property type="match status" value="1"/>
</dbReference>
<dbReference type="OrthoDB" id="5243781at2"/>
<comment type="catalytic activity">
    <reaction evidence="1">
        <text>5-hydroxy-2-oxo-4-ureido-2,5-dihydro-1H-imidazole-5-carboxylate + H(+) = (S)-allantoin + CO2</text>
        <dbReference type="Rhea" id="RHEA:26301"/>
        <dbReference type="ChEBI" id="CHEBI:15378"/>
        <dbReference type="ChEBI" id="CHEBI:15678"/>
        <dbReference type="ChEBI" id="CHEBI:16526"/>
        <dbReference type="ChEBI" id="CHEBI:58639"/>
        <dbReference type="EC" id="4.1.1.97"/>
    </reaction>
</comment>
<dbReference type="InterPro" id="IPR036778">
    <property type="entry name" value="OHCU_decarboxylase_sf"/>
</dbReference>
<dbReference type="EC" id="4.1.1.97" evidence="3"/>
<evidence type="ECO:0000259" key="7">
    <source>
        <dbReference type="Pfam" id="PF09349"/>
    </source>
</evidence>
<protein>
    <recommendedName>
        <fullName evidence="3">2-oxo-4-hydroxy-4-carboxy-5-ureidoimidazoline decarboxylase</fullName>
        <ecNumber evidence="3">4.1.1.97</ecNumber>
    </recommendedName>
</protein>
<evidence type="ECO:0000256" key="4">
    <source>
        <dbReference type="ARBA" id="ARBA00022631"/>
    </source>
</evidence>
<comment type="pathway">
    <text evidence="2">Purine metabolism; urate degradation; (S)-allantoin from urate: step 3/3.</text>
</comment>
<feature type="domain" description="Oxo-4-hydroxy-4-carboxy-5-ureidoimidazoline decarboxylase" evidence="7">
    <location>
        <begin position="7"/>
        <end position="157"/>
    </location>
</feature>
<dbReference type="EMBL" id="QGDD01000006">
    <property type="protein sequence ID" value="PWN02287.1"/>
    <property type="molecule type" value="Genomic_DNA"/>
</dbReference>
<keyword evidence="4" id="KW-0659">Purine metabolism</keyword>
<dbReference type="Gene3D" id="1.10.3330.10">
    <property type="entry name" value="Oxo-4-hydroxy-4-carboxy-5-ureidoimidazoline decarboxylase"/>
    <property type="match status" value="1"/>
</dbReference>
<dbReference type="GO" id="GO:0051997">
    <property type="term" value="F:2-oxo-4-hydroxy-4-carboxy-5-ureidoimidazoline decarboxylase activity"/>
    <property type="evidence" value="ECO:0007669"/>
    <property type="project" value="UniProtKB-EC"/>
</dbReference>
<reference evidence="8 9" key="1">
    <citation type="submission" date="2018-05" db="EMBL/GenBank/DDBJ databases">
        <title>Nocardioides silvaticus genome.</title>
        <authorList>
            <person name="Li C."/>
            <person name="Wang G."/>
        </authorList>
    </citation>
    <scope>NUCLEOTIDE SEQUENCE [LARGE SCALE GENOMIC DNA]</scope>
    <source>
        <strain evidence="8 9">CCTCC AB 2018079</strain>
    </source>
</reference>
<dbReference type="RefSeq" id="WP_109694906.1">
    <property type="nucleotide sequence ID" value="NZ_QGDD01000006.1"/>
</dbReference>
<organism evidence="8 9">
    <name type="scientific">Nocardioides silvaticus</name>
    <dbReference type="NCBI Taxonomy" id="2201891"/>
    <lineage>
        <taxon>Bacteria</taxon>
        <taxon>Bacillati</taxon>
        <taxon>Actinomycetota</taxon>
        <taxon>Actinomycetes</taxon>
        <taxon>Propionibacteriales</taxon>
        <taxon>Nocardioidaceae</taxon>
        <taxon>Nocardioides</taxon>
    </lineage>
</organism>
<keyword evidence="5" id="KW-0210">Decarboxylase</keyword>
<dbReference type="SUPFAM" id="SSF158694">
    <property type="entry name" value="UraD-Like"/>
    <property type="match status" value="1"/>
</dbReference>
<evidence type="ECO:0000256" key="6">
    <source>
        <dbReference type="ARBA" id="ARBA00023239"/>
    </source>
</evidence>
<name>A0A316TD85_9ACTN</name>
<dbReference type="Pfam" id="PF09349">
    <property type="entry name" value="OHCU_decarbox"/>
    <property type="match status" value="1"/>
</dbReference>
<evidence type="ECO:0000313" key="8">
    <source>
        <dbReference type="EMBL" id="PWN02287.1"/>
    </source>
</evidence>
<dbReference type="GO" id="GO:0006144">
    <property type="term" value="P:purine nucleobase metabolic process"/>
    <property type="evidence" value="ECO:0007669"/>
    <property type="project" value="UniProtKB-KW"/>
</dbReference>
<proteinExistence type="predicted"/>
<dbReference type="PANTHER" id="PTHR43466">
    <property type="entry name" value="2-OXO-4-HYDROXY-4-CARBOXY-5-UREIDOIMIDAZOLINE DECARBOXYLASE-RELATED"/>
    <property type="match status" value="1"/>
</dbReference>
<keyword evidence="9" id="KW-1185">Reference proteome</keyword>
<accession>A0A316TD85</accession>
<dbReference type="InterPro" id="IPR018020">
    <property type="entry name" value="OHCU_decarboxylase"/>
</dbReference>
<dbReference type="Proteomes" id="UP000245507">
    <property type="component" value="Unassembled WGS sequence"/>
</dbReference>
<gene>
    <name evidence="8" type="primary">uraD</name>
    <name evidence="8" type="ORF">DJ010_14330</name>
</gene>
<evidence type="ECO:0000256" key="1">
    <source>
        <dbReference type="ARBA" id="ARBA00001163"/>
    </source>
</evidence>
<dbReference type="NCBIfam" id="NF010372">
    <property type="entry name" value="PRK13798.1"/>
    <property type="match status" value="1"/>
</dbReference>
<evidence type="ECO:0000256" key="3">
    <source>
        <dbReference type="ARBA" id="ARBA00012257"/>
    </source>
</evidence>
<sequence>MRIEDFNGLPADDAAALVRACADIDAWVDAIIARRPYADVDALVLTAEQLSERWTDADVDQALSHHPRIGERATGAGASASAREQAGVDPADAVLADELRAGNTAYEEKFGRIYLVRAKGRSGPELLSLLQERLTHDPATEYGVMVGELREIAVLRVKELFG</sequence>
<dbReference type="GO" id="GO:0019628">
    <property type="term" value="P:urate catabolic process"/>
    <property type="evidence" value="ECO:0007669"/>
    <property type="project" value="TreeGrafter"/>
</dbReference>
<keyword evidence="6" id="KW-0456">Lyase</keyword>
<comment type="caution">
    <text evidence="8">The sequence shown here is derived from an EMBL/GenBank/DDBJ whole genome shotgun (WGS) entry which is preliminary data.</text>
</comment>
<dbReference type="AlphaFoldDB" id="A0A316TD85"/>